<proteinExistence type="predicted"/>
<reference evidence="2 3" key="1">
    <citation type="journal article" date="2011" name="Genome Biol.">
        <title>Genome sequence of the insect pathogenic fungus Cordyceps militaris, a valued traditional Chinese medicine.</title>
        <authorList>
            <person name="Zheng P."/>
            <person name="Xia Y."/>
            <person name="Xiao G."/>
            <person name="Xiong C."/>
            <person name="Hu X."/>
            <person name="Zhang S."/>
            <person name="Zheng H."/>
            <person name="Huang Y."/>
            <person name="Zhou Y."/>
            <person name="Wang S."/>
            <person name="Zhao G.P."/>
            <person name="Liu X."/>
            <person name="St Leger R.J."/>
            <person name="Wang C."/>
        </authorList>
    </citation>
    <scope>NUCLEOTIDE SEQUENCE [LARGE SCALE GENOMIC DNA]</scope>
    <source>
        <strain evidence="2 3">CM01</strain>
    </source>
</reference>
<sequence length="305" mass="34336">MLPKRYPIDGSEGYPRTTPMKLIVCGFPRTGTMSTMTPLPPSLHLNPMLGFNRTHHMIHVVMDPEGCEMAEWTRALDAKNRGDSGSFTKRDWDRLLGDCQACIDYPSALFAADLAQLYPDAKVVMVNRDPDKWYESVSETVAAIHTRPGLVRKAQRLWCWLLSARTREGAAFWRAIGVAEGNYNHFTEKDKAIAFMLRTYDECRAVVDEHRRIEWSVQDGWEPLCRHLGVDVPLVQDPVTGNMVTAPFPRINDRAMFQQNVERGAARMLAEANEVLFGLLGRGAVLGAVGYGAWTLWKMAAAARR</sequence>
<dbReference type="AlphaFoldDB" id="G3JPH9"/>
<gene>
    <name evidence="2" type="ORF">CCM_08042</name>
</gene>
<dbReference type="OMA" id="WKTRLGG"/>
<dbReference type="InterPro" id="IPR040632">
    <property type="entry name" value="Sulfotransfer_4"/>
</dbReference>
<dbReference type="GeneID" id="18170051"/>
<dbReference type="eggNOG" id="ENOG502S41B">
    <property type="taxonomic scope" value="Eukaryota"/>
</dbReference>
<evidence type="ECO:0000256" key="1">
    <source>
        <dbReference type="SAM" id="Phobius"/>
    </source>
</evidence>
<organism evidence="2 3">
    <name type="scientific">Cordyceps militaris (strain CM01)</name>
    <name type="common">Caterpillar fungus</name>
    <dbReference type="NCBI Taxonomy" id="983644"/>
    <lineage>
        <taxon>Eukaryota</taxon>
        <taxon>Fungi</taxon>
        <taxon>Dikarya</taxon>
        <taxon>Ascomycota</taxon>
        <taxon>Pezizomycotina</taxon>
        <taxon>Sordariomycetes</taxon>
        <taxon>Hypocreomycetidae</taxon>
        <taxon>Hypocreales</taxon>
        <taxon>Cordycipitaceae</taxon>
        <taxon>Cordyceps</taxon>
    </lineage>
</organism>
<dbReference type="Pfam" id="PF17784">
    <property type="entry name" value="Sulfotransfer_4"/>
    <property type="match status" value="1"/>
</dbReference>
<name>G3JPH9_CORMM</name>
<feature type="transmembrane region" description="Helical" evidence="1">
    <location>
        <begin position="275"/>
        <end position="297"/>
    </location>
</feature>
<dbReference type="RefSeq" id="XP_006673244.1">
    <property type="nucleotide sequence ID" value="XM_006673181.1"/>
</dbReference>
<dbReference type="InParanoid" id="G3JPH9"/>
<dbReference type="Gene3D" id="3.40.50.300">
    <property type="entry name" value="P-loop containing nucleotide triphosphate hydrolases"/>
    <property type="match status" value="1"/>
</dbReference>
<protein>
    <recommendedName>
        <fullName evidence="4">NAD dependent epimerase/dehydratase</fullName>
    </recommendedName>
</protein>
<dbReference type="VEuPathDB" id="FungiDB:CCM_08042"/>
<dbReference type="PANTHER" id="PTHR36978">
    <property type="entry name" value="P-LOOP CONTAINING NUCLEOTIDE TRIPHOSPHATE HYDROLASE"/>
    <property type="match status" value="1"/>
</dbReference>
<dbReference type="InterPro" id="IPR027417">
    <property type="entry name" value="P-loop_NTPase"/>
</dbReference>
<dbReference type="OrthoDB" id="408152at2759"/>
<dbReference type="KEGG" id="cmt:CCM_08042"/>
<dbReference type="HOGENOM" id="CLU_061199_0_1_1"/>
<evidence type="ECO:0000313" key="2">
    <source>
        <dbReference type="EMBL" id="EGX89789.1"/>
    </source>
</evidence>
<dbReference type="SUPFAM" id="SSF52540">
    <property type="entry name" value="P-loop containing nucleoside triphosphate hydrolases"/>
    <property type="match status" value="1"/>
</dbReference>
<accession>G3JPH9</accession>
<evidence type="ECO:0000313" key="3">
    <source>
        <dbReference type="Proteomes" id="UP000001610"/>
    </source>
</evidence>
<keyword evidence="1" id="KW-0812">Transmembrane</keyword>
<dbReference type="Proteomes" id="UP000001610">
    <property type="component" value="Unassembled WGS sequence"/>
</dbReference>
<dbReference type="STRING" id="983644.G3JPH9"/>
<keyword evidence="1" id="KW-1133">Transmembrane helix</keyword>
<dbReference type="EMBL" id="JH126404">
    <property type="protein sequence ID" value="EGX89789.1"/>
    <property type="molecule type" value="Genomic_DNA"/>
</dbReference>
<dbReference type="PANTHER" id="PTHR36978:SF4">
    <property type="entry name" value="P-LOOP CONTAINING NUCLEOSIDE TRIPHOSPHATE HYDROLASE PROTEIN"/>
    <property type="match status" value="1"/>
</dbReference>
<keyword evidence="1" id="KW-0472">Membrane</keyword>
<evidence type="ECO:0008006" key="4">
    <source>
        <dbReference type="Google" id="ProtNLM"/>
    </source>
</evidence>
<keyword evidence="3" id="KW-1185">Reference proteome</keyword>